<dbReference type="Gene3D" id="1.20.120.1070">
    <property type="entry name" value="Translation initiation factor eIF-2B, N-terminal domain"/>
    <property type="match status" value="1"/>
</dbReference>
<dbReference type="InterPro" id="IPR042528">
    <property type="entry name" value="elF-2B_alpha_N"/>
</dbReference>
<gene>
    <name evidence="11" type="primary">EI2BA</name>
</gene>
<dbReference type="GO" id="GO:0005085">
    <property type="term" value="F:guanyl-nucleotide exchange factor activity"/>
    <property type="evidence" value="ECO:0007669"/>
    <property type="project" value="TreeGrafter"/>
</dbReference>
<evidence type="ECO:0000256" key="8">
    <source>
        <dbReference type="ARBA" id="ARBA00044236"/>
    </source>
</evidence>
<dbReference type="Gene3D" id="3.40.50.10470">
    <property type="entry name" value="Translation initiation factor eif-2b, domain 2"/>
    <property type="match status" value="1"/>
</dbReference>
<dbReference type="GO" id="GO:0003743">
    <property type="term" value="F:translation initiation factor activity"/>
    <property type="evidence" value="ECO:0007669"/>
    <property type="project" value="UniProtKB-KW"/>
</dbReference>
<evidence type="ECO:0000256" key="4">
    <source>
        <dbReference type="ARBA" id="ARBA00022540"/>
    </source>
</evidence>
<evidence type="ECO:0000256" key="3">
    <source>
        <dbReference type="ARBA" id="ARBA00022490"/>
    </source>
</evidence>
<comment type="function">
    <text evidence="6">Acts as a component of the translation initiation factor 2B (eIF2B) complex, which catalyzes the exchange of GDP for GTP on eukaryotic initiation factor 2 (eIF2) gamma subunit. Its guanine nucleotide exchange factor activity is repressed when bound to eIF2 complex phosphorylated on the alpha subunit, thereby limiting the amount of methionyl-initiator methionine tRNA available to the ribosome and consequently global translation is repressed.</text>
</comment>
<evidence type="ECO:0000256" key="5">
    <source>
        <dbReference type="ARBA" id="ARBA00022917"/>
    </source>
</evidence>
<keyword evidence="4 11" id="KW-0396">Initiation factor</keyword>
<dbReference type="GO" id="GO:0005851">
    <property type="term" value="C:eukaryotic translation initiation factor 2B complex"/>
    <property type="evidence" value="ECO:0007669"/>
    <property type="project" value="UniProtKB-ARBA"/>
</dbReference>
<evidence type="ECO:0000313" key="11">
    <source>
        <dbReference type="EMBL" id="ACO08996.1"/>
    </source>
</evidence>
<dbReference type="InterPro" id="IPR051501">
    <property type="entry name" value="eIF2B_alpha/beta/delta"/>
</dbReference>
<accession>C1BIZ3</accession>
<keyword evidence="3" id="KW-0963">Cytoplasm</keyword>
<organism evidence="11">
    <name type="scientific">Osmerus mordax</name>
    <name type="common">Rainbow smelt</name>
    <name type="synonym">Atherina mordax</name>
    <dbReference type="NCBI Taxonomy" id="8014"/>
    <lineage>
        <taxon>Eukaryota</taxon>
        <taxon>Metazoa</taxon>
        <taxon>Chordata</taxon>
        <taxon>Craniata</taxon>
        <taxon>Vertebrata</taxon>
        <taxon>Euteleostomi</taxon>
        <taxon>Actinopterygii</taxon>
        <taxon>Neopterygii</taxon>
        <taxon>Teleostei</taxon>
        <taxon>Stomiati</taxon>
        <taxon>Osmeriformes</taxon>
        <taxon>Osmeridae</taxon>
        <taxon>Osmerus</taxon>
    </lineage>
</organism>
<evidence type="ECO:0000256" key="9">
    <source>
        <dbReference type="ARBA" id="ARBA00046432"/>
    </source>
</evidence>
<name>C1BIZ3_OSMMO</name>
<dbReference type="InterPro" id="IPR000649">
    <property type="entry name" value="IF-2B-related"/>
</dbReference>
<evidence type="ECO:0000256" key="2">
    <source>
        <dbReference type="ARBA" id="ARBA00007251"/>
    </source>
</evidence>
<evidence type="ECO:0000256" key="7">
    <source>
        <dbReference type="ARBA" id="ARBA00044208"/>
    </source>
</evidence>
<comment type="subunit">
    <text evidence="9">Component of the translation initiation factor 2B (eIF2B) complex which is a heterodecamer of two sets of five different subunits: alpha, beta, gamma, delta and epsilon. Subunits alpha, beta and delta comprise a regulatory subcomplex and subunits epsilon and gamma comprise a catalytic subcomplex. Within the complex, the hexameric regulatory complex resides at the center, with the two heterodimeric catalytic subcomplexes bound on opposite sides.</text>
</comment>
<evidence type="ECO:0000256" key="1">
    <source>
        <dbReference type="ARBA" id="ARBA00004514"/>
    </source>
</evidence>
<reference evidence="11" key="1">
    <citation type="submission" date="2009-03" db="EMBL/GenBank/DDBJ databases">
        <title>Osmerus mordax full-length cDNAs.</title>
        <authorList>
            <person name="von Schalburg K."/>
            <person name="Leong J."/>
            <person name="Cooper G."/>
            <person name="Davidson W.S."/>
            <person name="Koop B.F."/>
        </authorList>
    </citation>
    <scope>NUCLEOTIDE SEQUENCE</scope>
    <source>
        <tissue evidence="11">Brain</tissue>
    </source>
</reference>
<comment type="similarity">
    <text evidence="2 10">Belongs to the eIF-2B alpha/beta/delta subunits family.</text>
</comment>
<evidence type="ECO:0000256" key="6">
    <source>
        <dbReference type="ARBA" id="ARBA00043898"/>
    </source>
</evidence>
<dbReference type="Pfam" id="PF01008">
    <property type="entry name" value="IF-2B"/>
    <property type="match status" value="1"/>
</dbReference>
<dbReference type="AlphaFoldDB" id="C1BIZ3"/>
<evidence type="ECO:0000256" key="10">
    <source>
        <dbReference type="RuleBase" id="RU003814"/>
    </source>
</evidence>
<dbReference type="EMBL" id="BT074572">
    <property type="protein sequence ID" value="ACO08996.1"/>
    <property type="molecule type" value="mRNA"/>
</dbReference>
<protein>
    <recommendedName>
        <fullName evidence="7">Translation initiation factor eIF2B subunit alpha</fullName>
    </recommendedName>
    <alternativeName>
        <fullName evidence="8">eIF2B GDP-GTP exchange factor subunit alpha</fullName>
    </alternativeName>
</protein>
<proteinExistence type="evidence at transcript level"/>
<sequence>MNEAELVEYFRTQMRTDPDMASAVAAIRTLLEFLKRDKGETIQGLRESLKGATDCLTAVDSSVAVSSGGELFLRFISLTSLEHELHNRNQTKKHTHTRLTRPLGCLAHVWTSSSERQTYRASPAVKTQAGSWVRASSPSCLPQDLSRCKKVMEERGELFLEKISQSRSKVAKLCHTFIKDGAKILTHSSSRVVLRVLEKAAAEKKRFSVYVTESQPDTAGWQMAEALRKLNVPVTVVLDAAVGYVLEKVDLVIVGAEGVVESGGIINKIGTYQMALCSKAHNKPFYVVAESFKFVRLYPLNQQDVPDRFKYKADTLRTVQNLSEEHPMTDYTPPSLITLLFTDLGVLTPSAVSDELIKLYL</sequence>
<dbReference type="PANTHER" id="PTHR45860">
    <property type="entry name" value="TRANSLATION INITIATION FACTOR EIF-2B SUBUNIT ALPHA"/>
    <property type="match status" value="1"/>
</dbReference>
<keyword evidence="5" id="KW-0648">Protein biosynthesis</keyword>
<dbReference type="InterPro" id="IPR042529">
    <property type="entry name" value="IF_2B-like_C"/>
</dbReference>
<dbReference type="FunFam" id="3.40.50.10470:FF:000001">
    <property type="entry name" value="Translation initiation factor eIF-2B subunit alpha"/>
    <property type="match status" value="1"/>
</dbReference>
<dbReference type="InterPro" id="IPR037171">
    <property type="entry name" value="NagB/RpiA_transferase-like"/>
</dbReference>
<comment type="subcellular location">
    <subcellularLocation>
        <location evidence="1">Cytoplasm</location>
        <location evidence="1">Cytosol</location>
    </subcellularLocation>
</comment>
<dbReference type="GO" id="GO:0005829">
    <property type="term" value="C:cytosol"/>
    <property type="evidence" value="ECO:0007669"/>
    <property type="project" value="UniProtKB-SubCell"/>
</dbReference>
<dbReference type="PANTHER" id="PTHR45860:SF1">
    <property type="entry name" value="TRANSLATION INITIATION FACTOR EIF-2B SUBUNIT ALPHA"/>
    <property type="match status" value="1"/>
</dbReference>
<dbReference type="FunFam" id="1.20.120.1070:FF:000001">
    <property type="entry name" value="Eukaryotic translation initiation factor 2B subunit alpha"/>
    <property type="match status" value="1"/>
</dbReference>
<dbReference type="SUPFAM" id="SSF100950">
    <property type="entry name" value="NagB/RpiA/CoA transferase-like"/>
    <property type="match status" value="1"/>
</dbReference>